<dbReference type="RefSeq" id="WP_030557574.1">
    <property type="nucleotide sequence ID" value="NZ_BMUB01000004.1"/>
</dbReference>
<dbReference type="AlphaFoldDB" id="A0A1E7N7B4"/>
<dbReference type="OrthoDB" id="3280727at2"/>
<sequence length="347" mass="36832">MAVFGCAGCGAELTAPVTEVALPPHAHREGGDRYLPPLLEPGTFALDPEPSERPWRPWSSISPAEAAALGVYAPVDGLWSGDGGAALLAPGDTRGTALIPERCDGCCACAGGPNLACERCGRTVGARIDDCYRWQAVWLYPRAVRRLPVQGPARPAGDGWTAAPTPPVEPLGWWSDRWSAAVGAALAEVLAASGGAPVAVAPGLLAETFGRTLQRLLPAGAPVRTLGPAGPGLTPAPMPDIALVPRHPWTGAAWRPPSGGTVPVPLDAGVWTYLAFPPVRPTTRLPAGEERDDPLPLRPNRLFEPDRRLLRHRLARLPAVRQPWLRAIYDRLGDRRHHSRTATEGTP</sequence>
<accession>A0A1E7N7B4</accession>
<keyword evidence="3" id="KW-1185">Reference proteome</keyword>
<evidence type="ECO:0000313" key="1">
    <source>
        <dbReference type="EMBL" id="GGU70891.1"/>
    </source>
</evidence>
<name>A0A1E7N7B4_KITAU</name>
<reference evidence="1" key="5">
    <citation type="submission" date="2020-09" db="EMBL/GenBank/DDBJ databases">
        <authorList>
            <person name="Sun Q."/>
            <person name="Ohkuma M."/>
        </authorList>
    </citation>
    <scope>NUCLEOTIDE SEQUENCE</scope>
    <source>
        <strain evidence="1">JCM 4434</strain>
    </source>
</reference>
<dbReference type="KEGG" id="kau:B6264_28810"/>
<comment type="caution">
    <text evidence="2">The sequence shown here is derived from an EMBL/GenBank/DDBJ whole genome shotgun (WGS) entry which is preliminary data.</text>
</comment>
<dbReference type="EMBL" id="BMUB01000004">
    <property type="protein sequence ID" value="GGU70891.1"/>
    <property type="molecule type" value="Genomic_DNA"/>
</dbReference>
<evidence type="ECO:0000313" key="3">
    <source>
        <dbReference type="Proteomes" id="UP000037395"/>
    </source>
</evidence>
<dbReference type="Proteomes" id="UP000610124">
    <property type="component" value="Unassembled WGS sequence"/>
</dbReference>
<dbReference type="EMBL" id="JPRF03000027">
    <property type="protein sequence ID" value="OEV36363.1"/>
    <property type="molecule type" value="Genomic_DNA"/>
</dbReference>
<organism evidence="2 3">
    <name type="scientific">Kitasatospora aureofaciens</name>
    <name type="common">Streptomyces aureofaciens</name>
    <dbReference type="NCBI Taxonomy" id="1894"/>
    <lineage>
        <taxon>Bacteria</taxon>
        <taxon>Bacillati</taxon>
        <taxon>Actinomycetota</taxon>
        <taxon>Actinomycetes</taxon>
        <taxon>Kitasatosporales</taxon>
        <taxon>Streptomycetaceae</taxon>
        <taxon>Kitasatospora</taxon>
    </lineage>
</organism>
<gene>
    <name evidence="1" type="ORF">GCM10010502_23060</name>
    <name evidence="2" type="ORF">HS99_0029845</name>
</gene>
<dbReference type="Proteomes" id="UP000037395">
    <property type="component" value="Unassembled WGS sequence"/>
</dbReference>
<reference evidence="2" key="4">
    <citation type="submission" date="2016-08" db="EMBL/GenBank/DDBJ databases">
        <title>Sequencing, Assembly and Comparative Genomics of S. aureofaciens ATCC 10762.</title>
        <authorList>
            <person name="Gradnigo J.S."/>
            <person name="Johnson N."/>
            <person name="Somerville G.A."/>
        </authorList>
    </citation>
    <scope>NUCLEOTIDE SEQUENCE [LARGE SCALE GENOMIC DNA]</scope>
    <source>
        <strain evidence="2">ATCC 10762</strain>
    </source>
</reference>
<reference evidence="1" key="1">
    <citation type="journal article" date="2014" name="Int. J. Syst. Evol. Microbiol.">
        <title>Complete genome sequence of Corynebacterium casei LMG S-19264T (=DSM 44701T), isolated from a smear-ripened cheese.</title>
        <authorList>
            <consortium name="US DOE Joint Genome Institute (JGI-PGF)"/>
            <person name="Walter F."/>
            <person name="Albersmeier A."/>
            <person name="Kalinowski J."/>
            <person name="Ruckert C."/>
        </authorList>
    </citation>
    <scope>NUCLEOTIDE SEQUENCE</scope>
    <source>
        <strain evidence="1">JCM 4434</strain>
    </source>
</reference>
<evidence type="ECO:0000313" key="2">
    <source>
        <dbReference type="EMBL" id="OEV36363.1"/>
    </source>
</evidence>
<accession>A0A8H9LRU6</accession>
<proteinExistence type="predicted"/>
<protein>
    <submittedName>
        <fullName evidence="2">Uncharacterized protein</fullName>
    </submittedName>
</protein>
<reference evidence="2 3" key="2">
    <citation type="submission" date="2014-07" db="EMBL/GenBank/DDBJ databases">
        <authorList>
            <person name="Zhang J.E."/>
            <person name="Yang H."/>
            <person name="Guo J."/>
            <person name="Deng Z."/>
            <person name="Luo H."/>
            <person name="Luo M."/>
            <person name="Zhao B."/>
        </authorList>
    </citation>
    <scope>NUCLEOTIDE SEQUENCE [LARGE SCALE GENOMIC DNA]</scope>
    <source>
        <strain evidence="2">ATCC 10762</strain>
        <strain evidence="3">ATCC 10762 / DSM 40127 / CCM 3239 / JCM 4008 / LMG 5968 / NBRC 12843 / NCIMB 8234 / A-377</strain>
    </source>
</reference>
<reference evidence="3" key="3">
    <citation type="submission" date="2016-08" db="EMBL/GenBank/DDBJ databases">
        <title>Sequencing, assembly and comparative genomics of S. aureofaciens ATCC 10762.</title>
        <authorList>
            <person name="Gradnigo J.S."/>
            <person name="Johnson N."/>
            <person name="Somerville G.A."/>
        </authorList>
    </citation>
    <scope>NUCLEOTIDE SEQUENCE [LARGE SCALE GENOMIC DNA]</scope>
    <source>
        <strain evidence="3">ATCC 10762 / DSM 40127 / CCM 3239 / JCM 4008 / LMG 5968 / NBRC 12843 / NCIMB 8234 / A-377</strain>
    </source>
</reference>
<dbReference type="GeneID" id="97485430"/>